<organism evidence="2 3">
    <name type="scientific">Winogradskyella pulchriflava</name>
    <dbReference type="NCBI Taxonomy" id="1110688"/>
    <lineage>
        <taxon>Bacteria</taxon>
        <taxon>Pseudomonadati</taxon>
        <taxon>Bacteroidota</taxon>
        <taxon>Flavobacteriia</taxon>
        <taxon>Flavobacteriales</taxon>
        <taxon>Flavobacteriaceae</taxon>
        <taxon>Winogradskyella</taxon>
    </lineage>
</organism>
<gene>
    <name evidence="2" type="ORF">ACFFGA_08010</name>
</gene>
<feature type="domain" description="Protein CR006 P-loop" evidence="1">
    <location>
        <begin position="104"/>
        <end position="709"/>
    </location>
</feature>
<dbReference type="Gene3D" id="3.40.50.300">
    <property type="entry name" value="P-loop containing nucleotide triphosphate hydrolases"/>
    <property type="match status" value="2"/>
</dbReference>
<dbReference type="Proteomes" id="UP001589832">
    <property type="component" value="Unassembled WGS sequence"/>
</dbReference>
<comment type="caution">
    <text evidence="2">The sequence shown here is derived from an EMBL/GenBank/DDBJ whole genome shotgun (WGS) entry which is preliminary data.</text>
</comment>
<keyword evidence="3" id="KW-1185">Reference proteome</keyword>
<sequence length="856" mass="97605">MNKTTIDEIIAWIDKRPEWLVSSINLLFKNNRPFSQIEINDLGDKCIQEAKSKKGKAKIDKKAFSTYFGTNTNKGTVQLKSLSNIKGINNLNPKEPLELSSDNITIVYGRNGSGKSGYVRILKKACGARKSEDLLCDVFKGKENQECDFEIIKNGKTEKIKWKPENQIENDLKTIDIFDTSSGISYVMENNEVTYEPPVLKFLTYLSDTSDKVNNIVIEKINKLSPTLPSFPSNLQNTSIFKKYNSLSNTKDFNNDLKKTAWNKTKEKQQTSLEVQLVNSKNSDLFLSLKNQSDSIEKIINKNQLLVNQLSLKEFREINKINKDIASKQKQIKNSEKLLKGNKIDGITTSLWKVLWEAAREFSNKEVYPTKSFPNTENNARCVLCQQEISKDAITRFDSLETFIKNKFNTELNLLKENLEEKIENLPSFWEKELQEAILSKSSLSSDLKTKIQKSFENLELRKESFLKAKKETELVKVADYKIQKLLKKELTSIKKKLKGLETAKTSKGTKLNEEKILELKAEKWIVDNKKAISKALSDKESLVDLNKAKSLCSTNALSTKKSELAENLVTKEFIQNFENELKALGADNLNVTIVKSKTAKGKVYYAIKLKNSILTEKIENVLSEGEFRIVSLAAFLADVSNKTYNSPFVFDDPISSLDVDYEENTVKRIVELSKTRQVIIFTHRLSFLSLLNDEVKSQKVKANNVTILSEDWGNGQPSSPFIDSQRPSKALNTLINERLPKAVKVKKTIGTAEYLPIAKSICSDFRIILERIVEVDLLNSVVLRYRRSIMTKDKLEPLVKINLTDIKLIEDMMTKYSIYEHSQSASIPTKPIDPDDLKNDMEKVSDWLTKFKARK</sequence>
<accession>A0ABV6Q878</accession>
<dbReference type="SUPFAM" id="SSF52540">
    <property type="entry name" value="P-loop containing nucleoside triphosphate hydrolases"/>
    <property type="match status" value="1"/>
</dbReference>
<reference evidence="2 3" key="1">
    <citation type="submission" date="2024-09" db="EMBL/GenBank/DDBJ databases">
        <authorList>
            <person name="Sun Q."/>
            <person name="Mori K."/>
        </authorList>
    </citation>
    <scope>NUCLEOTIDE SEQUENCE [LARGE SCALE GENOMIC DNA]</scope>
    <source>
        <strain evidence="2 3">NCAIM B.02481</strain>
    </source>
</reference>
<dbReference type="PANTHER" id="PTHR32182">
    <property type="entry name" value="DNA REPLICATION AND REPAIR PROTEIN RECF"/>
    <property type="match status" value="1"/>
</dbReference>
<dbReference type="EMBL" id="JBHLTQ010000003">
    <property type="protein sequence ID" value="MFC0604494.1"/>
    <property type="molecule type" value="Genomic_DNA"/>
</dbReference>
<name>A0ABV6Q878_9FLAO</name>
<proteinExistence type="predicted"/>
<dbReference type="Pfam" id="PF13166">
    <property type="entry name" value="AAA_13"/>
    <property type="match status" value="1"/>
</dbReference>
<dbReference type="RefSeq" id="WP_386062213.1">
    <property type="nucleotide sequence ID" value="NZ_JBHLTQ010000003.1"/>
</dbReference>
<protein>
    <submittedName>
        <fullName evidence="2">AAA family ATPase</fullName>
    </submittedName>
</protein>
<dbReference type="InterPro" id="IPR026866">
    <property type="entry name" value="CR006_AAA"/>
</dbReference>
<evidence type="ECO:0000313" key="2">
    <source>
        <dbReference type="EMBL" id="MFC0604494.1"/>
    </source>
</evidence>
<evidence type="ECO:0000313" key="3">
    <source>
        <dbReference type="Proteomes" id="UP001589832"/>
    </source>
</evidence>
<dbReference type="InterPro" id="IPR027417">
    <property type="entry name" value="P-loop_NTPase"/>
</dbReference>
<evidence type="ECO:0000259" key="1">
    <source>
        <dbReference type="Pfam" id="PF13166"/>
    </source>
</evidence>
<dbReference type="PANTHER" id="PTHR32182:SF22">
    <property type="entry name" value="ATP-DEPENDENT ENDONUCLEASE, OLD FAMILY-RELATED"/>
    <property type="match status" value="1"/>
</dbReference>